<dbReference type="STRING" id="1774970.AUC70_15285"/>
<dbReference type="Proteomes" id="UP000094172">
    <property type="component" value="Unassembled WGS sequence"/>
</dbReference>
<dbReference type="PANTHER" id="PTHR33823:SF4">
    <property type="entry name" value="GENERAL STRESS PROTEIN 16O"/>
    <property type="match status" value="1"/>
</dbReference>
<evidence type="ECO:0000256" key="5">
    <source>
        <dbReference type="SAM" id="MobiDB-lite"/>
    </source>
</evidence>
<keyword evidence="8" id="KW-1185">Reference proteome</keyword>
<dbReference type="Gene3D" id="1.20.120.910">
    <property type="entry name" value="DksA, coiled-coil domain"/>
    <property type="match status" value="1"/>
</dbReference>
<feature type="compositionally biased region" description="Basic and acidic residues" evidence="5">
    <location>
        <begin position="21"/>
        <end position="37"/>
    </location>
</feature>
<keyword evidence="3" id="KW-0862">Zinc</keyword>
<evidence type="ECO:0000313" key="8">
    <source>
        <dbReference type="Proteomes" id="UP000094172"/>
    </source>
</evidence>
<evidence type="ECO:0000313" key="7">
    <source>
        <dbReference type="EMBL" id="ODR96253.1"/>
    </source>
</evidence>
<evidence type="ECO:0000256" key="2">
    <source>
        <dbReference type="ARBA" id="ARBA00022771"/>
    </source>
</evidence>
<evidence type="ECO:0000256" key="1">
    <source>
        <dbReference type="ARBA" id="ARBA00022723"/>
    </source>
</evidence>
<keyword evidence="1" id="KW-0479">Metal-binding</keyword>
<comment type="caution">
    <text evidence="7">The sequence shown here is derived from an EMBL/GenBank/DDBJ whole genome shotgun (WGS) entry which is preliminary data.</text>
</comment>
<sequence>MRATEADLRALRAQLAERLRDLRDTSETTADNRRPVELDQTSVGRVSRMDAMQVQAMAVATEQRRHDEARRIEAAIQRIDEGEYGYCTACGEEIAEKRLAADPAVATCIKCAA</sequence>
<dbReference type="GO" id="GO:0008270">
    <property type="term" value="F:zinc ion binding"/>
    <property type="evidence" value="ECO:0007669"/>
    <property type="project" value="UniProtKB-KW"/>
</dbReference>
<evidence type="ECO:0000259" key="6">
    <source>
        <dbReference type="Pfam" id="PF01258"/>
    </source>
</evidence>
<feature type="zinc finger region" description="dksA C4-type" evidence="4">
    <location>
        <begin position="87"/>
        <end position="111"/>
    </location>
</feature>
<dbReference type="InterPro" id="IPR000962">
    <property type="entry name" value="Znf_DskA_TraR"/>
</dbReference>
<dbReference type="PROSITE" id="PS51128">
    <property type="entry name" value="ZF_DKSA_2"/>
    <property type="match status" value="1"/>
</dbReference>
<evidence type="ECO:0000256" key="3">
    <source>
        <dbReference type="ARBA" id="ARBA00022833"/>
    </source>
</evidence>
<name>A0A1E3VRU7_9HYPH</name>
<keyword evidence="2" id="KW-0863">Zinc-finger</keyword>
<evidence type="ECO:0000256" key="4">
    <source>
        <dbReference type="PROSITE-ProRule" id="PRU00510"/>
    </source>
</evidence>
<reference evidence="7 8" key="1">
    <citation type="journal article" date="2016" name="Environ. Microbiol.">
        <title>New Methyloceanibacter diversity from North Sea sediments includes methanotroph containing solely the soluble methane monooxygenase.</title>
        <authorList>
            <person name="Vekeman B."/>
            <person name="Kerckhof F.M."/>
            <person name="Cremers G."/>
            <person name="de Vos P."/>
            <person name="Vandamme P."/>
            <person name="Boon N."/>
            <person name="Op den Camp H.J."/>
            <person name="Heylen K."/>
        </authorList>
    </citation>
    <scope>NUCLEOTIDE SEQUENCE [LARGE SCALE GENOMIC DNA]</scope>
    <source>
        <strain evidence="7 8">R-67176</strain>
    </source>
</reference>
<dbReference type="PANTHER" id="PTHR33823">
    <property type="entry name" value="RNA POLYMERASE-BINDING TRANSCRIPTION FACTOR DKSA-RELATED"/>
    <property type="match status" value="1"/>
</dbReference>
<protein>
    <submittedName>
        <fullName evidence="7">Molecular chaperone DnaK</fullName>
    </submittedName>
</protein>
<dbReference type="Pfam" id="PF01258">
    <property type="entry name" value="zf-dskA_traR"/>
    <property type="match status" value="1"/>
</dbReference>
<dbReference type="RefSeq" id="WP_069443587.1">
    <property type="nucleotide sequence ID" value="NZ_LPWE01000005.1"/>
</dbReference>
<gene>
    <name evidence="7" type="ORF">AUC70_15285</name>
</gene>
<feature type="domain" description="Zinc finger DksA/TraR C4-type" evidence="6">
    <location>
        <begin position="82"/>
        <end position="112"/>
    </location>
</feature>
<dbReference type="AlphaFoldDB" id="A0A1E3VRU7"/>
<organism evidence="7 8">
    <name type="scientific">Methyloceanibacter stevinii</name>
    <dbReference type="NCBI Taxonomy" id="1774970"/>
    <lineage>
        <taxon>Bacteria</taxon>
        <taxon>Pseudomonadati</taxon>
        <taxon>Pseudomonadota</taxon>
        <taxon>Alphaproteobacteria</taxon>
        <taxon>Hyphomicrobiales</taxon>
        <taxon>Hyphomicrobiaceae</taxon>
        <taxon>Methyloceanibacter</taxon>
    </lineage>
</organism>
<dbReference type="SUPFAM" id="SSF57716">
    <property type="entry name" value="Glucocorticoid receptor-like (DNA-binding domain)"/>
    <property type="match status" value="1"/>
</dbReference>
<dbReference type="EMBL" id="LPWE01000005">
    <property type="protein sequence ID" value="ODR96253.1"/>
    <property type="molecule type" value="Genomic_DNA"/>
</dbReference>
<proteinExistence type="predicted"/>
<feature type="region of interest" description="Disordered" evidence="5">
    <location>
        <begin position="21"/>
        <end position="47"/>
    </location>
</feature>
<accession>A0A1E3VRU7</accession>